<name>A0A9D2CEX5_9FIRM</name>
<organism evidence="10 11">
    <name type="scientific">Candidatus Intestinimonas merdavium</name>
    <dbReference type="NCBI Taxonomy" id="2838622"/>
    <lineage>
        <taxon>Bacteria</taxon>
        <taxon>Bacillati</taxon>
        <taxon>Bacillota</taxon>
        <taxon>Clostridia</taxon>
        <taxon>Eubacteriales</taxon>
        <taxon>Intestinimonas</taxon>
    </lineage>
</organism>
<keyword evidence="4 8" id="KW-0812">Transmembrane</keyword>
<protein>
    <submittedName>
        <fullName evidence="10">FtsQ-type POTRA domain-containing protein</fullName>
    </submittedName>
</protein>
<dbReference type="Pfam" id="PF08478">
    <property type="entry name" value="POTRA_1"/>
    <property type="match status" value="1"/>
</dbReference>
<gene>
    <name evidence="10" type="ORF">H9826_08270</name>
</gene>
<dbReference type="PROSITE" id="PS51779">
    <property type="entry name" value="POTRA"/>
    <property type="match status" value="1"/>
</dbReference>
<dbReference type="InterPro" id="IPR013685">
    <property type="entry name" value="POTRA_FtsQ_type"/>
</dbReference>
<dbReference type="InterPro" id="IPR034746">
    <property type="entry name" value="POTRA"/>
</dbReference>
<reference evidence="10" key="1">
    <citation type="journal article" date="2021" name="PeerJ">
        <title>Extensive microbial diversity within the chicken gut microbiome revealed by metagenomics and culture.</title>
        <authorList>
            <person name="Gilroy R."/>
            <person name="Ravi A."/>
            <person name="Getino M."/>
            <person name="Pursley I."/>
            <person name="Horton D.L."/>
            <person name="Alikhan N.F."/>
            <person name="Baker D."/>
            <person name="Gharbi K."/>
            <person name="Hall N."/>
            <person name="Watson M."/>
            <person name="Adriaenssens E.M."/>
            <person name="Foster-Nyarko E."/>
            <person name="Jarju S."/>
            <person name="Secka A."/>
            <person name="Antonio M."/>
            <person name="Oren A."/>
            <person name="Chaudhuri R.R."/>
            <person name="La Ragione R."/>
            <person name="Hildebrand F."/>
            <person name="Pallen M.J."/>
        </authorList>
    </citation>
    <scope>NUCLEOTIDE SEQUENCE</scope>
    <source>
        <strain evidence="10">CHK33-7979</strain>
    </source>
</reference>
<keyword evidence="3" id="KW-0132">Cell division</keyword>
<dbReference type="GO" id="GO:0005886">
    <property type="term" value="C:plasma membrane"/>
    <property type="evidence" value="ECO:0007669"/>
    <property type="project" value="TreeGrafter"/>
</dbReference>
<keyword evidence="2" id="KW-1003">Cell membrane</keyword>
<proteinExistence type="predicted"/>
<evidence type="ECO:0000256" key="8">
    <source>
        <dbReference type="SAM" id="Phobius"/>
    </source>
</evidence>
<evidence type="ECO:0000256" key="3">
    <source>
        <dbReference type="ARBA" id="ARBA00022618"/>
    </source>
</evidence>
<dbReference type="Gene3D" id="3.10.20.310">
    <property type="entry name" value="membrane protein fhac"/>
    <property type="match status" value="1"/>
</dbReference>
<evidence type="ECO:0000256" key="6">
    <source>
        <dbReference type="ARBA" id="ARBA00023136"/>
    </source>
</evidence>
<dbReference type="PANTHER" id="PTHR37820">
    <property type="entry name" value="CELL DIVISION PROTEIN DIVIB"/>
    <property type="match status" value="1"/>
</dbReference>
<evidence type="ECO:0000256" key="2">
    <source>
        <dbReference type="ARBA" id="ARBA00022475"/>
    </source>
</evidence>
<accession>A0A9D2CEX5</accession>
<dbReference type="AlphaFoldDB" id="A0A9D2CEX5"/>
<keyword evidence="6 8" id="KW-0472">Membrane</keyword>
<sequence>MASRRSNKRKRRNRGRFGFLYKMLSLIIILVVIAAGCVVFFRVEDITVSGVSRYTPQEIIDASGVAQGDNLFLVGSSRTAQKIYSTLPYVDEVNIRHALPDGIVITVTERVPAAVIQGDDGWWIIDAKGKILDGVSRPEQAGVAEVAGLTALLPAVGTTLAVEDADSLKLESLLSLLKALSQRDMITKISTIDLSSAAEVSMFYDGRLTVKMKLLGAAEFSEQVRDFAAILEQGIVQDNERGTLDMTLNTPHFIPQYGEN</sequence>
<evidence type="ECO:0000256" key="7">
    <source>
        <dbReference type="ARBA" id="ARBA00023306"/>
    </source>
</evidence>
<evidence type="ECO:0000256" key="1">
    <source>
        <dbReference type="ARBA" id="ARBA00004370"/>
    </source>
</evidence>
<dbReference type="Proteomes" id="UP000886824">
    <property type="component" value="Unassembled WGS sequence"/>
</dbReference>
<feature type="domain" description="POTRA" evidence="9">
    <location>
        <begin position="41"/>
        <end position="110"/>
    </location>
</feature>
<dbReference type="PANTHER" id="PTHR37820:SF1">
    <property type="entry name" value="CELL DIVISION PROTEIN FTSQ"/>
    <property type="match status" value="1"/>
</dbReference>
<comment type="caution">
    <text evidence="10">The sequence shown here is derived from an EMBL/GenBank/DDBJ whole genome shotgun (WGS) entry which is preliminary data.</text>
</comment>
<keyword evidence="5 8" id="KW-1133">Transmembrane helix</keyword>
<comment type="subcellular location">
    <subcellularLocation>
        <location evidence="1">Membrane</location>
    </subcellularLocation>
</comment>
<evidence type="ECO:0000256" key="5">
    <source>
        <dbReference type="ARBA" id="ARBA00022989"/>
    </source>
</evidence>
<dbReference type="GO" id="GO:0051301">
    <property type="term" value="P:cell division"/>
    <property type="evidence" value="ECO:0007669"/>
    <property type="project" value="UniProtKB-KW"/>
</dbReference>
<evidence type="ECO:0000313" key="10">
    <source>
        <dbReference type="EMBL" id="HIY73949.1"/>
    </source>
</evidence>
<evidence type="ECO:0000259" key="9">
    <source>
        <dbReference type="PROSITE" id="PS51779"/>
    </source>
</evidence>
<dbReference type="InterPro" id="IPR050487">
    <property type="entry name" value="FtsQ_DivIB"/>
</dbReference>
<evidence type="ECO:0000256" key="4">
    <source>
        <dbReference type="ARBA" id="ARBA00022692"/>
    </source>
</evidence>
<dbReference type="EMBL" id="DXCX01000085">
    <property type="protein sequence ID" value="HIY73949.1"/>
    <property type="molecule type" value="Genomic_DNA"/>
</dbReference>
<reference evidence="10" key="2">
    <citation type="submission" date="2021-04" db="EMBL/GenBank/DDBJ databases">
        <authorList>
            <person name="Gilroy R."/>
        </authorList>
    </citation>
    <scope>NUCLEOTIDE SEQUENCE</scope>
    <source>
        <strain evidence="10">CHK33-7979</strain>
    </source>
</reference>
<keyword evidence="7" id="KW-0131">Cell cycle</keyword>
<evidence type="ECO:0000313" key="11">
    <source>
        <dbReference type="Proteomes" id="UP000886824"/>
    </source>
</evidence>
<feature type="transmembrane region" description="Helical" evidence="8">
    <location>
        <begin position="20"/>
        <end position="41"/>
    </location>
</feature>